<accession>G4D1W5</accession>
<name>G4D1W5_9FIRM</name>
<dbReference type="RefSeq" id="WP_004819733.1">
    <property type="nucleotide sequence ID" value="NZ_JH165061.1"/>
</dbReference>
<dbReference type="STRING" id="997350.HMPREF9129_0395"/>
<protein>
    <submittedName>
        <fullName evidence="1">Uncharacterized protein</fullName>
    </submittedName>
</protein>
<reference evidence="1 2" key="1">
    <citation type="submission" date="2011-06" db="EMBL/GenBank/DDBJ databases">
        <authorList>
            <person name="Muzny D."/>
            <person name="Qin X."/>
            <person name="Deng J."/>
            <person name="Jiang H."/>
            <person name="Liu Y."/>
            <person name="Qu J."/>
            <person name="Song X.-Z."/>
            <person name="Zhang L."/>
            <person name="Thornton R."/>
            <person name="Coyle M."/>
            <person name="Francisco L."/>
            <person name="Jackson L."/>
            <person name="Javaid M."/>
            <person name="Korchina V."/>
            <person name="Kovar C."/>
            <person name="Mata R."/>
            <person name="Mathew T."/>
            <person name="Ngo R."/>
            <person name="Nguyen L."/>
            <person name="Nguyen N."/>
            <person name="Okwuonu G."/>
            <person name="Ongeri F."/>
            <person name="Pham C."/>
            <person name="Simmons D."/>
            <person name="Wilczek-Boney K."/>
            <person name="Hale W."/>
            <person name="Jakkamsetti A."/>
            <person name="Pham P."/>
            <person name="Ruth R."/>
            <person name="San Lucas F."/>
            <person name="Warren J."/>
            <person name="Zhang J."/>
            <person name="Zhao Z."/>
            <person name="Zhou C."/>
            <person name="Zhu D."/>
            <person name="Lee S."/>
            <person name="Bess C."/>
            <person name="Blankenburg K."/>
            <person name="Forbes L."/>
            <person name="Fu Q."/>
            <person name="Gubbala S."/>
            <person name="Hirani K."/>
            <person name="Jayaseelan J.C."/>
            <person name="Lara F."/>
            <person name="Munidasa M."/>
            <person name="Palculict T."/>
            <person name="Patil S."/>
            <person name="Pu L.-L."/>
            <person name="Saada N."/>
            <person name="Tang L."/>
            <person name="Weissenberger G."/>
            <person name="Zhu Y."/>
            <person name="Hemphill L."/>
            <person name="Shang Y."/>
            <person name="Youmans B."/>
            <person name="Ayvaz T."/>
            <person name="Ross M."/>
            <person name="Santibanez J."/>
            <person name="Aqrawi P."/>
            <person name="Gross S."/>
            <person name="Joshi V."/>
            <person name="Fowler G."/>
            <person name="Nazareth L."/>
            <person name="Reid J."/>
            <person name="Worley K."/>
            <person name="Petrosino J."/>
            <person name="Highlander S."/>
            <person name="Gibbs R."/>
        </authorList>
    </citation>
    <scope>NUCLEOTIDE SEQUENCE [LARGE SCALE GENOMIC DNA]</scope>
    <source>
        <strain evidence="1 2">ATCC 29427</strain>
    </source>
</reference>
<proteinExistence type="predicted"/>
<dbReference type="AlphaFoldDB" id="G4D1W5"/>
<evidence type="ECO:0000313" key="1">
    <source>
        <dbReference type="EMBL" id="EGY80479.1"/>
    </source>
</evidence>
<comment type="caution">
    <text evidence="1">The sequence shown here is derived from an EMBL/GenBank/DDBJ whole genome shotgun (WGS) entry which is preliminary data.</text>
</comment>
<organism evidence="1 2">
    <name type="scientific">Peptoniphilus indolicus ATCC 29427</name>
    <dbReference type="NCBI Taxonomy" id="997350"/>
    <lineage>
        <taxon>Bacteria</taxon>
        <taxon>Bacillati</taxon>
        <taxon>Bacillota</taxon>
        <taxon>Tissierellia</taxon>
        <taxon>Tissierellales</taxon>
        <taxon>Peptoniphilaceae</taxon>
        <taxon>Peptoniphilus</taxon>
    </lineage>
</organism>
<keyword evidence="2" id="KW-1185">Reference proteome</keyword>
<sequence>MIEDQKHKSKLISSGLLEYYFHIGGNNIHLDIKFVDNKLIFNCSGEVPKEPDDLEHINELINLPRYDDVELYYAELLDLSDGDSS</sequence>
<feature type="non-terminal residue" evidence="1">
    <location>
        <position position="85"/>
    </location>
</feature>
<dbReference type="EMBL" id="AGBB01000031">
    <property type="protein sequence ID" value="EGY80479.1"/>
    <property type="molecule type" value="Genomic_DNA"/>
</dbReference>
<dbReference type="HOGENOM" id="CLU_165264_1_0_9"/>
<gene>
    <name evidence="1" type="ORF">HMPREF9129_0395</name>
</gene>
<evidence type="ECO:0000313" key="2">
    <source>
        <dbReference type="Proteomes" id="UP000003422"/>
    </source>
</evidence>
<dbReference type="Proteomes" id="UP000003422">
    <property type="component" value="Unassembled WGS sequence"/>
</dbReference>